<feature type="transmembrane region" description="Helical" evidence="7">
    <location>
        <begin position="116"/>
        <end position="136"/>
    </location>
</feature>
<feature type="transmembrane region" description="Helical" evidence="7">
    <location>
        <begin position="495"/>
        <end position="514"/>
    </location>
</feature>
<organism evidence="9 10">
    <name type="scientific">Cryptococcus wingfieldii CBS 7118</name>
    <dbReference type="NCBI Taxonomy" id="1295528"/>
    <lineage>
        <taxon>Eukaryota</taxon>
        <taxon>Fungi</taxon>
        <taxon>Dikarya</taxon>
        <taxon>Basidiomycota</taxon>
        <taxon>Agaricomycotina</taxon>
        <taxon>Tremellomycetes</taxon>
        <taxon>Tremellales</taxon>
        <taxon>Cryptococcaceae</taxon>
        <taxon>Cryptococcus</taxon>
    </lineage>
</organism>
<keyword evidence="4 7" id="KW-1133">Transmembrane helix</keyword>
<dbReference type="GeneID" id="30196813"/>
<feature type="region of interest" description="Disordered" evidence="6">
    <location>
        <begin position="1"/>
        <end position="41"/>
    </location>
</feature>
<keyword evidence="10" id="KW-1185">Reference proteome</keyword>
<dbReference type="AlphaFoldDB" id="A0A1E3I9V7"/>
<feature type="transmembrane region" description="Helical" evidence="7">
    <location>
        <begin position="283"/>
        <end position="306"/>
    </location>
</feature>
<comment type="subcellular location">
    <subcellularLocation>
        <location evidence="1">Membrane</location>
        <topology evidence="1">Multi-pass membrane protein</topology>
    </subcellularLocation>
</comment>
<feature type="transmembrane region" description="Helical" evidence="7">
    <location>
        <begin position="423"/>
        <end position="442"/>
    </location>
</feature>
<dbReference type="Gene3D" id="1.20.1250.20">
    <property type="entry name" value="MFS general substrate transporter like domains"/>
    <property type="match status" value="1"/>
</dbReference>
<dbReference type="OrthoDB" id="440755at2759"/>
<dbReference type="PANTHER" id="PTHR42718:SF9">
    <property type="entry name" value="MAJOR FACILITATOR SUPERFAMILY MULTIDRUG TRANSPORTER MFSC"/>
    <property type="match status" value="1"/>
</dbReference>
<dbReference type="InterPro" id="IPR020846">
    <property type="entry name" value="MFS_dom"/>
</dbReference>
<evidence type="ECO:0000313" key="10">
    <source>
        <dbReference type="Proteomes" id="UP000094819"/>
    </source>
</evidence>
<proteinExistence type="predicted"/>
<dbReference type="Pfam" id="PF07690">
    <property type="entry name" value="MFS_1"/>
    <property type="match status" value="1"/>
</dbReference>
<feature type="transmembrane region" description="Helical" evidence="7">
    <location>
        <begin position="183"/>
        <end position="205"/>
    </location>
</feature>
<evidence type="ECO:0000256" key="1">
    <source>
        <dbReference type="ARBA" id="ARBA00004141"/>
    </source>
</evidence>
<dbReference type="PROSITE" id="PS50850">
    <property type="entry name" value="MFS"/>
    <property type="match status" value="1"/>
</dbReference>
<keyword evidence="2" id="KW-0813">Transport</keyword>
<evidence type="ECO:0000259" key="8">
    <source>
        <dbReference type="PROSITE" id="PS50850"/>
    </source>
</evidence>
<dbReference type="RefSeq" id="XP_019028450.1">
    <property type="nucleotide sequence ID" value="XM_019179593.1"/>
</dbReference>
<feature type="compositionally biased region" description="Low complexity" evidence="6">
    <location>
        <begin position="28"/>
        <end position="41"/>
    </location>
</feature>
<keyword evidence="5 7" id="KW-0472">Membrane</keyword>
<evidence type="ECO:0000256" key="6">
    <source>
        <dbReference type="SAM" id="MobiDB-lite"/>
    </source>
</evidence>
<dbReference type="GO" id="GO:0022857">
    <property type="term" value="F:transmembrane transporter activity"/>
    <property type="evidence" value="ECO:0007669"/>
    <property type="project" value="InterPro"/>
</dbReference>
<protein>
    <submittedName>
        <fullName evidence="9">Efflux protein EncT</fullName>
    </submittedName>
</protein>
<dbReference type="PANTHER" id="PTHR42718">
    <property type="entry name" value="MAJOR FACILITATOR SUPERFAMILY MULTIDRUG TRANSPORTER MFSC"/>
    <property type="match status" value="1"/>
</dbReference>
<dbReference type="InterPro" id="IPR036259">
    <property type="entry name" value="MFS_trans_sf"/>
</dbReference>
<accession>A0A1E3I9V7</accession>
<evidence type="ECO:0000313" key="9">
    <source>
        <dbReference type="EMBL" id="ODN85278.1"/>
    </source>
</evidence>
<reference evidence="9 10" key="1">
    <citation type="submission" date="2016-06" db="EMBL/GenBank/DDBJ databases">
        <title>Evolution of pathogenesis and genome organization in the Tremellales.</title>
        <authorList>
            <person name="Cuomo C."/>
            <person name="Litvintseva A."/>
            <person name="Heitman J."/>
            <person name="Chen Y."/>
            <person name="Sun S."/>
            <person name="Springer D."/>
            <person name="Dromer F."/>
            <person name="Young S."/>
            <person name="Zeng Q."/>
            <person name="Chapman S."/>
            <person name="Gujja S."/>
            <person name="Saif S."/>
            <person name="Birren B."/>
        </authorList>
    </citation>
    <scope>NUCLEOTIDE SEQUENCE [LARGE SCALE GENOMIC DNA]</scope>
    <source>
        <strain evidence="9 10">CBS 7118</strain>
    </source>
</reference>
<dbReference type="SUPFAM" id="SSF103473">
    <property type="entry name" value="MFS general substrate transporter"/>
    <property type="match status" value="1"/>
</dbReference>
<sequence>MSSKESPQLLESPIPSFEEPSRHRRQESSPTSSSTESGPISLHPLAQLSPLKKSVLLSIFALADFIDVGNVSGVAVAVSDITKDIGIQSSQGVWIITSYSICFSAFLLFSGRLADLFPAGIVFEGGFALLGILSLATSFVTGNKYGFLILRGLAGVAGSLSIPSAYHLVIHMYPEPKQQASKLALLGLAAGLGNVFGLVLAGLCMEASYKWFFRLIAILCLASTAIALWLLPFSLSSTYSTEAREEGQKKVPRWRLMDVPGVLLMMGFLICFILSLTQGPIDGWGAVSFIVPFVICWPCVVGFFVWEARISPKTAILPSSVWKITNSVVASLAVLIPMGFWGTSQLLYANYWQDAFHWKPLHVAVCMLPQGVVTLIVGGVVQFFPSMIDKPRRFIPIGSVLIVIAEVLQIKSTGGPGTDYWRFVFPAFVLGSAGGMMVIFASQINLVQMCPPEMAGVAGAWVSVLFQVGGALTMAVMSGLESSHPTFFMEAGGKVYYFIIGYTILLAGIYLAFYRTPKPLGEEHEAARKRIMNDVGKMGVGGVNSQRISEEKV</sequence>
<feature type="transmembrane region" description="Helical" evidence="7">
    <location>
        <begin position="211"/>
        <end position="235"/>
    </location>
</feature>
<dbReference type="EMBL" id="AWGH01000037">
    <property type="protein sequence ID" value="ODN85278.1"/>
    <property type="molecule type" value="Genomic_DNA"/>
</dbReference>
<feature type="transmembrane region" description="Helical" evidence="7">
    <location>
        <begin position="327"/>
        <end position="349"/>
    </location>
</feature>
<dbReference type="Proteomes" id="UP000094819">
    <property type="component" value="Unassembled WGS sequence"/>
</dbReference>
<feature type="domain" description="Major facilitator superfamily (MFS) profile" evidence="8">
    <location>
        <begin position="56"/>
        <end position="519"/>
    </location>
</feature>
<feature type="transmembrane region" description="Helical" evidence="7">
    <location>
        <begin position="454"/>
        <end position="475"/>
    </location>
</feature>
<feature type="transmembrane region" description="Helical" evidence="7">
    <location>
        <begin position="91"/>
        <end position="109"/>
    </location>
</feature>
<feature type="transmembrane region" description="Helical" evidence="7">
    <location>
        <begin position="55"/>
        <end position="79"/>
    </location>
</feature>
<evidence type="ECO:0000256" key="4">
    <source>
        <dbReference type="ARBA" id="ARBA00022989"/>
    </source>
</evidence>
<keyword evidence="3 7" id="KW-0812">Transmembrane</keyword>
<gene>
    <name evidence="9" type="ORF">L198_07602</name>
</gene>
<feature type="transmembrane region" description="Helical" evidence="7">
    <location>
        <begin position="256"/>
        <end position="277"/>
    </location>
</feature>
<evidence type="ECO:0000256" key="7">
    <source>
        <dbReference type="SAM" id="Phobius"/>
    </source>
</evidence>
<evidence type="ECO:0000256" key="5">
    <source>
        <dbReference type="ARBA" id="ARBA00023136"/>
    </source>
</evidence>
<evidence type="ECO:0000256" key="3">
    <source>
        <dbReference type="ARBA" id="ARBA00022692"/>
    </source>
</evidence>
<name>A0A1E3I9V7_9TREE</name>
<dbReference type="GO" id="GO:0016020">
    <property type="term" value="C:membrane"/>
    <property type="evidence" value="ECO:0007669"/>
    <property type="project" value="UniProtKB-SubCell"/>
</dbReference>
<evidence type="ECO:0000256" key="2">
    <source>
        <dbReference type="ARBA" id="ARBA00022448"/>
    </source>
</evidence>
<dbReference type="InterPro" id="IPR011701">
    <property type="entry name" value="MFS"/>
</dbReference>
<feature type="transmembrane region" description="Helical" evidence="7">
    <location>
        <begin position="361"/>
        <end position="381"/>
    </location>
</feature>
<comment type="caution">
    <text evidence="9">The sequence shown here is derived from an EMBL/GenBank/DDBJ whole genome shotgun (WGS) entry which is preliminary data.</text>
</comment>
<feature type="transmembrane region" description="Helical" evidence="7">
    <location>
        <begin position="393"/>
        <end position="411"/>
    </location>
</feature>
<feature type="transmembrane region" description="Helical" evidence="7">
    <location>
        <begin position="148"/>
        <end position="171"/>
    </location>
</feature>